<evidence type="ECO:0008006" key="3">
    <source>
        <dbReference type="Google" id="ProtNLM"/>
    </source>
</evidence>
<dbReference type="EMBL" id="LWQU01000130">
    <property type="protein sequence ID" value="OAN51493.1"/>
    <property type="molecule type" value="Genomic_DNA"/>
</dbReference>
<reference evidence="1 2" key="1">
    <citation type="submission" date="2016-04" db="EMBL/GenBank/DDBJ databases">
        <title>Draft genome sequence of freshwater magnetotactic bacteria Magnetospirillum marisnigri SP-1 and Magnetospirillum moscoviense BB-1.</title>
        <authorList>
            <person name="Koziaeva V."/>
            <person name="Dziuba M.V."/>
            <person name="Ivanov T.M."/>
            <person name="Kuznetsov B."/>
            <person name="Grouzdev D.S."/>
        </authorList>
    </citation>
    <scope>NUCLEOTIDE SEQUENCE [LARGE SCALE GENOMIC DNA]</scope>
    <source>
        <strain evidence="1 2">BB-1</strain>
    </source>
</reference>
<dbReference type="Proteomes" id="UP000078543">
    <property type="component" value="Unassembled WGS sequence"/>
</dbReference>
<comment type="caution">
    <text evidence="1">The sequence shown here is derived from an EMBL/GenBank/DDBJ whole genome shotgun (WGS) entry which is preliminary data.</text>
</comment>
<accession>A0A178MRD0</accession>
<gene>
    <name evidence="1" type="ORF">A6A05_01130</name>
</gene>
<dbReference type="InterPro" id="IPR006015">
    <property type="entry name" value="Universal_stress_UspA"/>
</dbReference>
<dbReference type="Gene3D" id="3.40.50.12370">
    <property type="match status" value="1"/>
</dbReference>
<name>A0A178MRD0_9PROT</name>
<dbReference type="SUPFAM" id="SSF52402">
    <property type="entry name" value="Adenine nucleotide alpha hydrolases-like"/>
    <property type="match status" value="2"/>
</dbReference>
<organism evidence="1 2">
    <name type="scientific">Magnetospirillum moscoviense</name>
    <dbReference type="NCBI Taxonomy" id="1437059"/>
    <lineage>
        <taxon>Bacteria</taxon>
        <taxon>Pseudomonadati</taxon>
        <taxon>Pseudomonadota</taxon>
        <taxon>Alphaproteobacteria</taxon>
        <taxon>Rhodospirillales</taxon>
        <taxon>Rhodospirillaceae</taxon>
        <taxon>Magnetospirillum</taxon>
    </lineage>
</organism>
<evidence type="ECO:0000313" key="2">
    <source>
        <dbReference type="Proteomes" id="UP000078543"/>
    </source>
</evidence>
<keyword evidence="2" id="KW-1185">Reference proteome</keyword>
<dbReference type="RefSeq" id="WP_068499343.1">
    <property type="nucleotide sequence ID" value="NZ_LWQU01000130.1"/>
</dbReference>
<dbReference type="OrthoDB" id="9804721at2"/>
<dbReference type="STRING" id="1437059.A6A05_01130"/>
<proteinExistence type="predicted"/>
<dbReference type="CDD" id="cd00293">
    <property type="entry name" value="USP-like"/>
    <property type="match status" value="1"/>
</dbReference>
<dbReference type="PRINTS" id="PR01438">
    <property type="entry name" value="UNVRSLSTRESS"/>
</dbReference>
<dbReference type="AlphaFoldDB" id="A0A178MRD0"/>
<sequence length="269" mass="28643">MFKDILVHLDGGERDSLRIKAAMVLTKRFGGRLTGLFARLEHQGLAMVAHRGSDAFEAAAAQSERQFAECLAGSGLDSRWWRLAHGEPSHVLAETAVCARFHDLTILGQHHDGKNAPEQLIEQVVVQSGRPVLILPSVGDYPTIGSNALVAWNGGREAARALNDAMALLEGADVVEVVSVRRGEAAVPAAGLPPLSITDHLARHGAKVTREVLAGDDIGVMDLLLSRACDQGADLLVMGALSGEGLPFFKGGGTRHILKHMTLPVLMSH</sequence>
<evidence type="ECO:0000313" key="1">
    <source>
        <dbReference type="EMBL" id="OAN51493.1"/>
    </source>
</evidence>
<protein>
    <recommendedName>
        <fullName evidence="3">Universal stress protein UspA</fullName>
    </recommendedName>
</protein>